<dbReference type="AlphaFoldDB" id="A0A669PC44"/>
<dbReference type="Ensembl" id="ENSPCLT00000008952.1">
    <property type="protein sequence ID" value="ENSPCLP00000006532.1"/>
    <property type="gene ID" value="ENSPCLG00000005438.1"/>
</dbReference>
<dbReference type="PANTHER" id="PTHR48424:SF3">
    <property type="entry name" value="DYNEIN LIGHT CHAIN-RELATED"/>
    <property type="match status" value="1"/>
</dbReference>
<sequence length="131" mass="14282">MLRLEEKKSDVAQVGEDEVIGLVRHAAGKVPPHNAVPRGGVPPVKLLHIYPLYMCGNVALRAVFLQGPQGALHGLLLHLLRHVRVLYHRLLLAHGLPARGSWCWHSSPLALAVDFLSGCLSSQQAAIWKGN</sequence>
<organism evidence="1 2">
    <name type="scientific">Phasianus colchicus</name>
    <name type="common">Common pheasant</name>
    <dbReference type="NCBI Taxonomy" id="9054"/>
    <lineage>
        <taxon>Eukaryota</taxon>
        <taxon>Metazoa</taxon>
        <taxon>Chordata</taxon>
        <taxon>Craniata</taxon>
        <taxon>Vertebrata</taxon>
        <taxon>Euteleostomi</taxon>
        <taxon>Archelosauria</taxon>
        <taxon>Archosauria</taxon>
        <taxon>Dinosauria</taxon>
        <taxon>Saurischia</taxon>
        <taxon>Theropoda</taxon>
        <taxon>Coelurosauria</taxon>
        <taxon>Aves</taxon>
        <taxon>Neognathae</taxon>
        <taxon>Galloanserae</taxon>
        <taxon>Galliformes</taxon>
        <taxon>Phasianidae</taxon>
        <taxon>Phasianinae</taxon>
        <taxon>Phasianus</taxon>
    </lineage>
</organism>
<dbReference type="Proteomes" id="UP000472261">
    <property type="component" value="Unplaced"/>
</dbReference>
<evidence type="ECO:0000313" key="1">
    <source>
        <dbReference type="Ensembl" id="ENSPCLP00000006532.1"/>
    </source>
</evidence>
<dbReference type="PANTHER" id="PTHR48424">
    <property type="entry name" value="DYNEIN LIGHT CHAIN-RELATED"/>
    <property type="match status" value="1"/>
</dbReference>
<evidence type="ECO:0008006" key="3">
    <source>
        <dbReference type="Google" id="ProtNLM"/>
    </source>
</evidence>
<accession>A0A669PC44</accession>
<protein>
    <recommendedName>
        <fullName evidence="3">Dynein light chain</fullName>
    </recommendedName>
</protein>
<reference evidence="1" key="1">
    <citation type="submission" date="2025-08" db="UniProtKB">
        <authorList>
            <consortium name="Ensembl"/>
        </authorList>
    </citation>
    <scope>IDENTIFICATION</scope>
</reference>
<keyword evidence="2" id="KW-1185">Reference proteome</keyword>
<proteinExistence type="predicted"/>
<evidence type="ECO:0000313" key="2">
    <source>
        <dbReference type="Proteomes" id="UP000472261"/>
    </source>
</evidence>
<reference evidence="1" key="2">
    <citation type="submission" date="2025-09" db="UniProtKB">
        <authorList>
            <consortium name="Ensembl"/>
        </authorList>
    </citation>
    <scope>IDENTIFICATION</scope>
</reference>
<name>A0A669PC44_PHACC</name>